<keyword evidence="3" id="KW-1185">Reference proteome</keyword>
<dbReference type="STRING" id="619805.SAMN05660477_01713"/>
<dbReference type="PROSITE" id="PS51257">
    <property type="entry name" value="PROKAR_LIPOPROTEIN"/>
    <property type="match status" value="1"/>
</dbReference>
<accession>A0A1T5F1M2</accession>
<dbReference type="AlphaFoldDB" id="A0A1T5F1M2"/>
<organism evidence="2 3">
    <name type="scientific">Soonwooa buanensis</name>
    <dbReference type="NCBI Taxonomy" id="619805"/>
    <lineage>
        <taxon>Bacteria</taxon>
        <taxon>Pseudomonadati</taxon>
        <taxon>Bacteroidota</taxon>
        <taxon>Flavobacteriia</taxon>
        <taxon>Flavobacteriales</taxon>
        <taxon>Weeksellaceae</taxon>
        <taxon>Chryseobacterium group</taxon>
        <taxon>Soonwooa</taxon>
    </lineage>
</organism>
<proteinExistence type="predicted"/>
<name>A0A1T5F1M2_9FLAO</name>
<reference evidence="2 3" key="1">
    <citation type="submission" date="2017-02" db="EMBL/GenBank/DDBJ databases">
        <authorList>
            <person name="Peterson S.W."/>
        </authorList>
    </citation>
    <scope>NUCLEOTIDE SEQUENCE [LARGE SCALE GENOMIC DNA]</scope>
    <source>
        <strain evidence="2 3">DSM 22323</strain>
    </source>
</reference>
<dbReference type="Proteomes" id="UP000191112">
    <property type="component" value="Unassembled WGS sequence"/>
</dbReference>
<dbReference type="EMBL" id="FUYZ01000005">
    <property type="protein sequence ID" value="SKB90124.1"/>
    <property type="molecule type" value="Genomic_DNA"/>
</dbReference>
<dbReference type="RefSeq" id="WP_079666964.1">
    <property type="nucleotide sequence ID" value="NZ_FUYZ01000005.1"/>
</dbReference>
<sequence length="228" mass="26273">MLNFKTISLFLALFSCFVFGQKKETIPKCFQEIMDTDPTANALYKVDVEGEKLFMLVHKQKFATPDRSSQAYKDINCETKAHLSYGYAGLMKGSKKGIVTDTLWIRDFNLLSDRDFYQVIDAPKKINPLGISKQNIVKVSSKNGLQKYNKKGDLLQTFKISALDRYTVNLDSNKISKQRILNAHFLKIDNSYWFFMDNNLGYVRLIKTDKNAKTLSNIIYDLQFKNSN</sequence>
<feature type="chain" id="PRO_5013295751" evidence="1">
    <location>
        <begin position="21"/>
        <end position="228"/>
    </location>
</feature>
<protein>
    <submittedName>
        <fullName evidence="2">Uncharacterized protein</fullName>
    </submittedName>
</protein>
<keyword evidence="1" id="KW-0732">Signal</keyword>
<evidence type="ECO:0000256" key="1">
    <source>
        <dbReference type="SAM" id="SignalP"/>
    </source>
</evidence>
<gene>
    <name evidence="2" type="ORF">SAMN05660477_01713</name>
</gene>
<evidence type="ECO:0000313" key="3">
    <source>
        <dbReference type="Proteomes" id="UP000191112"/>
    </source>
</evidence>
<evidence type="ECO:0000313" key="2">
    <source>
        <dbReference type="EMBL" id="SKB90124.1"/>
    </source>
</evidence>
<feature type="signal peptide" evidence="1">
    <location>
        <begin position="1"/>
        <end position="20"/>
    </location>
</feature>